<sequence>MTTPYDPGAHSDGSDESDDNAQNPDRSPSSTRKVRSSRACIACRRMKTRCEVDEALGNACKLCIRARRQCVMQSIPRRRKRKTTERVADLEKKIEHLTTLLSATESNSNHATPKSATGSVPTGKGSGSETEPTSEALIDRAISRGLLDWQTACTAFDRYNKQMCQFSPFVVFPPNSDPATVKEQQPLLFFAIVNAGTASIHSPSKSELANMLARDLALRIMYKGERTLEIIQTLLVHVTFYARPRHTKELNFNQMIHIASTMALDVGLGRRSHKSMSSQTPGQHQLESLASRRAWLGCYYVATSVSITLRHPAFVRWSIYIEECLEVFSSDPGALPSDYWLVDLVRLQHISEDASTVFSMDDPGSTIDLRDVKVQYQIGGFRQQLERWRQNAISDITQPYARHVEANTALFIHELALHSEHNVDELRAPLRPVNAAAAASAAAVDSLAASLEDLHVAPARVECLFNCLAAIHSIFDAFLSMDLSTLCVLPNLYFVRTGYAARALRKLLTICETQARAGTQFQIDAKDLKFVEYMTSLIETFKRVHAANNSQVARAFSVVLSQMKSQALKEPNFAAGVGPPEDPIKETEQRTIRPRINSQPVPQQHLPILLPRDPSLSLYPSNPLPYFASNNVPTIQTQHHQVLDNPVSFDSPVNVPIWYPSEANDSYMSGIDVLQWYGQDFMFDGVSTFGYDHATYPPGTSGWQQQ</sequence>
<proteinExistence type="predicted"/>
<evidence type="ECO:0000259" key="8">
    <source>
        <dbReference type="PROSITE" id="PS50048"/>
    </source>
</evidence>
<dbReference type="CDD" id="cd00067">
    <property type="entry name" value="GAL4"/>
    <property type="match status" value="1"/>
</dbReference>
<dbReference type="InterPro" id="IPR051089">
    <property type="entry name" value="prtT"/>
</dbReference>
<gene>
    <name evidence="9" type="ORF">LTR84_013059</name>
</gene>
<evidence type="ECO:0000256" key="7">
    <source>
        <dbReference type="SAM" id="MobiDB-lite"/>
    </source>
</evidence>
<feature type="region of interest" description="Disordered" evidence="7">
    <location>
        <begin position="1"/>
        <end position="38"/>
    </location>
</feature>
<dbReference type="SUPFAM" id="SSF57701">
    <property type="entry name" value="Zn2/Cys6 DNA-binding domain"/>
    <property type="match status" value="1"/>
</dbReference>
<dbReference type="AlphaFoldDB" id="A0AAV9NDY2"/>
<organism evidence="9 10">
    <name type="scientific">Exophiala bonariae</name>
    <dbReference type="NCBI Taxonomy" id="1690606"/>
    <lineage>
        <taxon>Eukaryota</taxon>
        <taxon>Fungi</taxon>
        <taxon>Dikarya</taxon>
        <taxon>Ascomycota</taxon>
        <taxon>Pezizomycotina</taxon>
        <taxon>Eurotiomycetes</taxon>
        <taxon>Chaetothyriomycetidae</taxon>
        <taxon>Chaetothyriales</taxon>
        <taxon>Herpotrichiellaceae</taxon>
        <taxon>Exophiala</taxon>
    </lineage>
</organism>
<evidence type="ECO:0000256" key="1">
    <source>
        <dbReference type="ARBA" id="ARBA00004123"/>
    </source>
</evidence>
<evidence type="ECO:0000313" key="10">
    <source>
        <dbReference type="Proteomes" id="UP001358417"/>
    </source>
</evidence>
<dbReference type="PROSITE" id="PS50048">
    <property type="entry name" value="ZN2_CY6_FUNGAL_2"/>
    <property type="match status" value="1"/>
</dbReference>
<dbReference type="PROSITE" id="PS00463">
    <property type="entry name" value="ZN2_CY6_FUNGAL_1"/>
    <property type="match status" value="1"/>
</dbReference>
<feature type="compositionally biased region" description="Polar residues" evidence="7">
    <location>
        <begin position="20"/>
        <end position="31"/>
    </location>
</feature>
<accession>A0AAV9NDY2</accession>
<dbReference type="Gene3D" id="4.10.240.10">
    <property type="entry name" value="Zn(2)-C6 fungal-type DNA-binding domain"/>
    <property type="match status" value="1"/>
</dbReference>
<dbReference type="GeneID" id="89981195"/>
<name>A0AAV9NDY2_9EURO</name>
<keyword evidence="10" id="KW-1185">Reference proteome</keyword>
<feature type="domain" description="Zn(2)-C6 fungal-type" evidence="8">
    <location>
        <begin position="39"/>
        <end position="72"/>
    </location>
</feature>
<keyword evidence="2" id="KW-0479">Metal-binding</keyword>
<keyword evidence="5" id="KW-0804">Transcription</keyword>
<dbReference type="Proteomes" id="UP001358417">
    <property type="component" value="Unassembled WGS sequence"/>
</dbReference>
<reference evidence="9 10" key="1">
    <citation type="submission" date="2023-08" db="EMBL/GenBank/DDBJ databases">
        <title>Black Yeasts Isolated from many extreme environments.</title>
        <authorList>
            <person name="Coleine C."/>
            <person name="Stajich J.E."/>
            <person name="Selbmann L."/>
        </authorList>
    </citation>
    <scope>NUCLEOTIDE SEQUENCE [LARGE SCALE GENOMIC DNA]</scope>
    <source>
        <strain evidence="9 10">CCFEE 5792</strain>
    </source>
</reference>
<dbReference type="GO" id="GO:0000981">
    <property type="term" value="F:DNA-binding transcription factor activity, RNA polymerase II-specific"/>
    <property type="evidence" value="ECO:0007669"/>
    <property type="project" value="InterPro"/>
</dbReference>
<feature type="region of interest" description="Disordered" evidence="7">
    <location>
        <begin position="102"/>
        <end position="134"/>
    </location>
</feature>
<dbReference type="CDD" id="cd12148">
    <property type="entry name" value="fungal_TF_MHR"/>
    <property type="match status" value="1"/>
</dbReference>
<dbReference type="InterPro" id="IPR007219">
    <property type="entry name" value="XnlR_reg_dom"/>
</dbReference>
<evidence type="ECO:0000256" key="4">
    <source>
        <dbReference type="ARBA" id="ARBA00023125"/>
    </source>
</evidence>
<dbReference type="GO" id="GO:0008270">
    <property type="term" value="F:zinc ion binding"/>
    <property type="evidence" value="ECO:0007669"/>
    <property type="project" value="InterPro"/>
</dbReference>
<comment type="subcellular location">
    <subcellularLocation>
        <location evidence="1">Nucleus</location>
    </subcellularLocation>
</comment>
<dbReference type="EMBL" id="JAVRRD010000009">
    <property type="protein sequence ID" value="KAK5055309.1"/>
    <property type="molecule type" value="Genomic_DNA"/>
</dbReference>
<dbReference type="SMART" id="SM00066">
    <property type="entry name" value="GAL4"/>
    <property type="match status" value="1"/>
</dbReference>
<evidence type="ECO:0000313" key="9">
    <source>
        <dbReference type="EMBL" id="KAK5055309.1"/>
    </source>
</evidence>
<evidence type="ECO:0000256" key="5">
    <source>
        <dbReference type="ARBA" id="ARBA00023163"/>
    </source>
</evidence>
<comment type="caution">
    <text evidence="9">The sequence shown here is derived from an EMBL/GenBank/DDBJ whole genome shotgun (WGS) entry which is preliminary data.</text>
</comment>
<dbReference type="InterPro" id="IPR036864">
    <property type="entry name" value="Zn2-C6_fun-type_DNA-bd_sf"/>
</dbReference>
<evidence type="ECO:0000256" key="3">
    <source>
        <dbReference type="ARBA" id="ARBA00023015"/>
    </source>
</evidence>
<keyword evidence="3" id="KW-0805">Transcription regulation</keyword>
<dbReference type="RefSeq" id="XP_064707740.1">
    <property type="nucleotide sequence ID" value="XM_064856564.1"/>
</dbReference>
<dbReference type="Pfam" id="PF04082">
    <property type="entry name" value="Fungal_trans"/>
    <property type="match status" value="1"/>
</dbReference>
<keyword evidence="4" id="KW-0238">DNA-binding</keyword>
<dbReference type="InterPro" id="IPR001138">
    <property type="entry name" value="Zn2Cys6_DnaBD"/>
</dbReference>
<evidence type="ECO:0000256" key="2">
    <source>
        <dbReference type="ARBA" id="ARBA00022723"/>
    </source>
</evidence>
<dbReference type="GO" id="GO:0005634">
    <property type="term" value="C:nucleus"/>
    <property type="evidence" value="ECO:0007669"/>
    <property type="project" value="UniProtKB-SubCell"/>
</dbReference>
<dbReference type="GO" id="GO:0006351">
    <property type="term" value="P:DNA-templated transcription"/>
    <property type="evidence" value="ECO:0007669"/>
    <property type="project" value="InterPro"/>
</dbReference>
<protein>
    <recommendedName>
        <fullName evidence="8">Zn(2)-C6 fungal-type domain-containing protein</fullName>
    </recommendedName>
</protein>
<feature type="compositionally biased region" description="Polar residues" evidence="7">
    <location>
        <begin position="102"/>
        <end position="120"/>
    </location>
</feature>
<dbReference type="PANTHER" id="PTHR31845">
    <property type="entry name" value="FINGER DOMAIN PROTEIN, PUTATIVE-RELATED"/>
    <property type="match status" value="1"/>
</dbReference>
<keyword evidence="6" id="KW-0539">Nucleus</keyword>
<evidence type="ECO:0000256" key="6">
    <source>
        <dbReference type="ARBA" id="ARBA00023242"/>
    </source>
</evidence>
<dbReference type="PANTHER" id="PTHR31845:SF39">
    <property type="entry name" value="TRANSCRIPTION FACTOR PBCR-RELATED"/>
    <property type="match status" value="1"/>
</dbReference>
<dbReference type="GO" id="GO:0000976">
    <property type="term" value="F:transcription cis-regulatory region binding"/>
    <property type="evidence" value="ECO:0007669"/>
    <property type="project" value="TreeGrafter"/>
</dbReference>